<protein>
    <submittedName>
        <fullName evidence="1">Uncharacterized protein</fullName>
    </submittedName>
</protein>
<comment type="caution">
    <text evidence="1">The sequence shown here is derived from an EMBL/GenBank/DDBJ whole genome shotgun (WGS) entry which is preliminary data.</text>
</comment>
<dbReference type="EMBL" id="LAZR01001723">
    <property type="protein sequence ID" value="KKN40122.1"/>
    <property type="molecule type" value="Genomic_DNA"/>
</dbReference>
<organism evidence="1">
    <name type="scientific">marine sediment metagenome</name>
    <dbReference type="NCBI Taxonomy" id="412755"/>
    <lineage>
        <taxon>unclassified sequences</taxon>
        <taxon>metagenomes</taxon>
        <taxon>ecological metagenomes</taxon>
    </lineage>
</organism>
<sequence>MWAELESNTRLLHSNLAFPLLKKLTEVGDPLAKRVFKEEIAKRLESGYWPVIEFLKNEKYIDLLSREEFFYCLLENDEQGQKEVSIKSLRTYYKKQNIITREL</sequence>
<reference evidence="1" key="1">
    <citation type="journal article" date="2015" name="Nature">
        <title>Complex archaea that bridge the gap between prokaryotes and eukaryotes.</title>
        <authorList>
            <person name="Spang A."/>
            <person name="Saw J.H."/>
            <person name="Jorgensen S.L."/>
            <person name="Zaremba-Niedzwiedzka K."/>
            <person name="Martijn J."/>
            <person name="Lind A.E."/>
            <person name="van Eijk R."/>
            <person name="Schleper C."/>
            <person name="Guy L."/>
            <person name="Ettema T.J."/>
        </authorList>
    </citation>
    <scope>NUCLEOTIDE SEQUENCE</scope>
</reference>
<proteinExistence type="predicted"/>
<accession>A0A0F9QSV9</accession>
<evidence type="ECO:0000313" key="1">
    <source>
        <dbReference type="EMBL" id="KKN40122.1"/>
    </source>
</evidence>
<gene>
    <name evidence="1" type="ORF">LCGC14_0736600</name>
</gene>
<dbReference type="AlphaFoldDB" id="A0A0F9QSV9"/>
<name>A0A0F9QSV9_9ZZZZ</name>